<dbReference type="FunFam" id="2.70.170.10:FF:000060">
    <property type="entry name" value="Nicotinic acetylcholine receptor subunit alpha4"/>
    <property type="match status" value="1"/>
</dbReference>
<evidence type="ECO:0000259" key="7">
    <source>
        <dbReference type="Pfam" id="PF02932"/>
    </source>
</evidence>
<dbReference type="SUPFAM" id="SSF90112">
    <property type="entry name" value="Neurotransmitter-gated ion-channel transmembrane pore"/>
    <property type="match status" value="1"/>
</dbReference>
<dbReference type="GO" id="GO:0004888">
    <property type="term" value="F:transmembrane signaling receptor activity"/>
    <property type="evidence" value="ECO:0007669"/>
    <property type="project" value="InterPro"/>
</dbReference>
<keyword evidence="3 5" id="KW-1133">Transmembrane helix</keyword>
<accession>A0A5J4NSS5</accession>
<dbReference type="InterPro" id="IPR018000">
    <property type="entry name" value="Neurotransmitter_ion_chnl_CS"/>
</dbReference>
<dbReference type="InterPro" id="IPR006201">
    <property type="entry name" value="Neur_channel"/>
</dbReference>
<dbReference type="Pfam" id="PF02931">
    <property type="entry name" value="Neur_chan_LBD"/>
    <property type="match status" value="1"/>
</dbReference>
<organism evidence="8 9">
    <name type="scientific">Paragonimus westermani</name>
    <dbReference type="NCBI Taxonomy" id="34504"/>
    <lineage>
        <taxon>Eukaryota</taxon>
        <taxon>Metazoa</taxon>
        <taxon>Spiralia</taxon>
        <taxon>Lophotrochozoa</taxon>
        <taxon>Platyhelminthes</taxon>
        <taxon>Trematoda</taxon>
        <taxon>Digenea</taxon>
        <taxon>Plagiorchiida</taxon>
        <taxon>Troglotremata</taxon>
        <taxon>Troglotrematidae</taxon>
        <taxon>Paragonimus</taxon>
    </lineage>
</organism>
<keyword evidence="4 5" id="KW-0472">Membrane</keyword>
<evidence type="ECO:0000259" key="6">
    <source>
        <dbReference type="Pfam" id="PF02931"/>
    </source>
</evidence>
<comment type="subcellular location">
    <subcellularLocation>
        <location evidence="1">Membrane</location>
        <topology evidence="1">Multi-pass membrane protein</topology>
    </subcellularLocation>
</comment>
<feature type="transmembrane region" description="Helical" evidence="5">
    <location>
        <begin position="193"/>
        <end position="213"/>
    </location>
</feature>
<dbReference type="InterPro" id="IPR036719">
    <property type="entry name" value="Neuro-gated_channel_TM_sf"/>
</dbReference>
<feature type="transmembrane region" description="Helical" evidence="5">
    <location>
        <begin position="519"/>
        <end position="539"/>
    </location>
</feature>
<evidence type="ECO:0000256" key="5">
    <source>
        <dbReference type="SAM" id="Phobius"/>
    </source>
</evidence>
<gene>
    <name evidence="8" type="ORF">DEA37_0011578</name>
</gene>
<dbReference type="GO" id="GO:0016020">
    <property type="term" value="C:membrane"/>
    <property type="evidence" value="ECO:0007669"/>
    <property type="project" value="UniProtKB-SubCell"/>
</dbReference>
<reference evidence="8 9" key="1">
    <citation type="journal article" date="2019" name="Gigascience">
        <title>Whole-genome sequence of the oriental lung fluke Paragonimus westermani.</title>
        <authorList>
            <person name="Oey H."/>
            <person name="Zakrzewski M."/>
            <person name="Narain K."/>
            <person name="Devi K.R."/>
            <person name="Agatsuma T."/>
            <person name="Nawaratna S."/>
            <person name="Gobert G.N."/>
            <person name="Jones M.K."/>
            <person name="Ragan M.A."/>
            <person name="McManus D.P."/>
            <person name="Krause L."/>
        </authorList>
    </citation>
    <scope>NUCLEOTIDE SEQUENCE [LARGE SCALE GENOMIC DNA]</scope>
    <source>
        <strain evidence="8 9">IND2009</strain>
    </source>
</reference>
<dbReference type="InterPro" id="IPR038050">
    <property type="entry name" value="Neuro_actylchol_rec"/>
</dbReference>
<dbReference type="InterPro" id="IPR006202">
    <property type="entry name" value="Neur_chan_lig-bd"/>
</dbReference>
<keyword evidence="9" id="KW-1185">Reference proteome</keyword>
<dbReference type="Proteomes" id="UP000324629">
    <property type="component" value="Unassembled WGS sequence"/>
</dbReference>
<feature type="transmembrane region" description="Helical" evidence="5">
    <location>
        <begin position="126"/>
        <end position="149"/>
    </location>
</feature>
<evidence type="ECO:0000313" key="8">
    <source>
        <dbReference type="EMBL" id="KAA3678551.1"/>
    </source>
</evidence>
<evidence type="ECO:0000256" key="3">
    <source>
        <dbReference type="ARBA" id="ARBA00022989"/>
    </source>
</evidence>
<comment type="caution">
    <text evidence="8">The sequence shown here is derived from an EMBL/GenBank/DDBJ whole genome shotgun (WGS) entry which is preliminary data.</text>
</comment>
<dbReference type="Pfam" id="PF02932">
    <property type="entry name" value="Neur_chan_memb"/>
    <property type="match status" value="1"/>
</dbReference>
<dbReference type="EMBL" id="QNGE01001059">
    <property type="protein sequence ID" value="KAA3678551.1"/>
    <property type="molecule type" value="Genomic_DNA"/>
</dbReference>
<evidence type="ECO:0000313" key="9">
    <source>
        <dbReference type="Proteomes" id="UP000324629"/>
    </source>
</evidence>
<protein>
    <submittedName>
        <fullName evidence="8">Uncharacterized protein</fullName>
    </submittedName>
</protein>
<dbReference type="AlphaFoldDB" id="A0A5J4NSS5"/>
<proteinExistence type="predicted"/>
<dbReference type="PROSITE" id="PS00236">
    <property type="entry name" value="NEUROTR_ION_CHANNEL"/>
    <property type="match status" value="1"/>
</dbReference>
<feature type="domain" description="Neurotransmitter-gated ion-channel ligand-binding" evidence="6">
    <location>
        <begin position="8"/>
        <end position="123"/>
    </location>
</feature>
<feature type="transmembrane region" description="Helical" evidence="5">
    <location>
        <begin position="156"/>
        <end position="173"/>
    </location>
</feature>
<dbReference type="InterPro" id="IPR036734">
    <property type="entry name" value="Neur_chan_lig-bd_sf"/>
</dbReference>
<dbReference type="GO" id="GO:0005230">
    <property type="term" value="F:extracellular ligand-gated monoatomic ion channel activity"/>
    <property type="evidence" value="ECO:0007669"/>
    <property type="project" value="InterPro"/>
</dbReference>
<evidence type="ECO:0000256" key="2">
    <source>
        <dbReference type="ARBA" id="ARBA00022692"/>
    </source>
</evidence>
<dbReference type="CDD" id="cd19051">
    <property type="entry name" value="LGIC_TM_cation"/>
    <property type="match status" value="1"/>
</dbReference>
<dbReference type="Gene3D" id="2.70.170.10">
    <property type="entry name" value="Neurotransmitter-gated ion-channel ligand-binding domain"/>
    <property type="match status" value="1"/>
</dbReference>
<dbReference type="Gene3D" id="1.20.58.390">
    <property type="entry name" value="Neurotransmitter-gated ion-channel transmembrane domain"/>
    <property type="match status" value="1"/>
</dbReference>
<name>A0A5J4NSS5_9TREM</name>
<evidence type="ECO:0000256" key="4">
    <source>
        <dbReference type="ARBA" id="ARBA00023136"/>
    </source>
</evidence>
<sequence>MLQVNACADERLNERRPCNVRVYSDGTVLWGPMAIFKSTCSVEIRYFPFDQQKCHLKFGPWSYDGFRVNISFFAGKKNLILTSFLENPEWDILNTSAVFTEISYPCCPERYPDISFHIWMKRQSAFYTYILIIPSILLSSLTSVIFWLPPEIPAKMVLAMNVFVAFLLLHLLLEDTTPASASSFPLLGGYYCFNMGVITVSMFVCCITVNIHFRGDYEYKYPNWLKILVRNIGPKLFVNVDLLQKNYIEKHNFVTRTNRSCRNQLLIDPARLFSDELLHHDSQPSEEGKQFNVTEPVSDCHESIANTNCSHQVIPTTREETEHNSFFTLDSRKSSSSECNFKNTLVDSKGDTLDAVTVRPGSNLSCVICAEHQEFLSKRSVNMNSSSYPSVDVNVPFCHNHKMVSSSLQLNTGTCVTDHSTSVFNAQPIRPDRCQTVKSPSSRASLRRHVTSCSMNSVAHGVSQQRYEPCARSSVLRMRKNLQYIVSAVKKMESLQRQRGVNQLQADQWKITCLVIDRVFFILYIFTTVLSLFFFHPTIVHLENWIW</sequence>
<dbReference type="InterPro" id="IPR006029">
    <property type="entry name" value="Neurotrans-gated_channel_TM"/>
</dbReference>
<feature type="domain" description="Neurotransmitter-gated ion-channel transmembrane" evidence="7">
    <location>
        <begin position="131"/>
        <end position="323"/>
    </location>
</feature>
<dbReference type="SUPFAM" id="SSF63712">
    <property type="entry name" value="Nicotinic receptor ligand binding domain-like"/>
    <property type="match status" value="1"/>
</dbReference>
<dbReference type="PANTHER" id="PTHR18945">
    <property type="entry name" value="NEUROTRANSMITTER GATED ION CHANNEL"/>
    <property type="match status" value="1"/>
</dbReference>
<keyword evidence="2 5" id="KW-0812">Transmembrane</keyword>
<evidence type="ECO:0000256" key="1">
    <source>
        <dbReference type="ARBA" id="ARBA00004141"/>
    </source>
</evidence>